<evidence type="ECO:0000313" key="3">
    <source>
        <dbReference type="Proteomes" id="UP001152607"/>
    </source>
</evidence>
<feature type="region of interest" description="Disordered" evidence="1">
    <location>
        <begin position="65"/>
        <end position="100"/>
    </location>
</feature>
<accession>A0A9W4UD36</accession>
<dbReference type="Proteomes" id="UP001152607">
    <property type="component" value="Unassembled WGS sequence"/>
</dbReference>
<gene>
    <name evidence="2" type="ORF">PDIGIT_LOCUS7217</name>
</gene>
<organism evidence="2 3">
    <name type="scientific">Periconia digitata</name>
    <dbReference type="NCBI Taxonomy" id="1303443"/>
    <lineage>
        <taxon>Eukaryota</taxon>
        <taxon>Fungi</taxon>
        <taxon>Dikarya</taxon>
        <taxon>Ascomycota</taxon>
        <taxon>Pezizomycotina</taxon>
        <taxon>Dothideomycetes</taxon>
        <taxon>Pleosporomycetidae</taxon>
        <taxon>Pleosporales</taxon>
        <taxon>Massarineae</taxon>
        <taxon>Periconiaceae</taxon>
        <taxon>Periconia</taxon>
    </lineage>
</organism>
<name>A0A9W4UD36_9PLEO</name>
<feature type="compositionally biased region" description="Polar residues" evidence="1">
    <location>
        <begin position="90"/>
        <end position="100"/>
    </location>
</feature>
<dbReference type="AlphaFoldDB" id="A0A9W4UD36"/>
<proteinExistence type="predicted"/>
<sequence length="100" mass="11274">MRKCKRQHSKPKILQKVAQRYVSCAGRLRLLPQCPILLAHAMVFIQGNKTGTVMFQITTTQRLRSAPRCTKDRNPRTTNHRSHEAVPSGGQCNTNSASLF</sequence>
<reference evidence="2" key="1">
    <citation type="submission" date="2023-01" db="EMBL/GenBank/DDBJ databases">
        <authorList>
            <person name="Van Ghelder C."/>
            <person name="Rancurel C."/>
        </authorList>
    </citation>
    <scope>NUCLEOTIDE SEQUENCE</scope>
    <source>
        <strain evidence="2">CNCM I-4278</strain>
    </source>
</reference>
<dbReference type="EMBL" id="CAOQHR010000004">
    <property type="protein sequence ID" value="CAI6334163.1"/>
    <property type="molecule type" value="Genomic_DNA"/>
</dbReference>
<protein>
    <submittedName>
        <fullName evidence="2">Uncharacterized protein</fullName>
    </submittedName>
</protein>
<evidence type="ECO:0000256" key="1">
    <source>
        <dbReference type="SAM" id="MobiDB-lite"/>
    </source>
</evidence>
<evidence type="ECO:0000313" key="2">
    <source>
        <dbReference type="EMBL" id="CAI6334163.1"/>
    </source>
</evidence>
<comment type="caution">
    <text evidence="2">The sequence shown here is derived from an EMBL/GenBank/DDBJ whole genome shotgun (WGS) entry which is preliminary data.</text>
</comment>
<keyword evidence="3" id="KW-1185">Reference proteome</keyword>